<sequence>MAFIDNERYNCAQKMFSLFGYCLTSTYLIQ</sequence>
<evidence type="ECO:0000313" key="2">
    <source>
        <dbReference type="Proteomes" id="UP000002028"/>
    </source>
</evidence>
<accession>D2QTH5</accession>
<organism evidence="1 2">
    <name type="scientific">Spirosoma linguale (strain ATCC 33905 / DSM 74 / LMG 10896 / Claus 1)</name>
    <dbReference type="NCBI Taxonomy" id="504472"/>
    <lineage>
        <taxon>Bacteria</taxon>
        <taxon>Pseudomonadati</taxon>
        <taxon>Bacteroidota</taxon>
        <taxon>Cytophagia</taxon>
        <taxon>Cytophagales</taxon>
        <taxon>Cytophagaceae</taxon>
        <taxon>Spirosoma</taxon>
    </lineage>
</organism>
<dbReference type="EMBL" id="CP001769">
    <property type="protein sequence ID" value="ADB42107.1"/>
    <property type="molecule type" value="Genomic_DNA"/>
</dbReference>
<evidence type="ECO:0000313" key="1">
    <source>
        <dbReference type="EMBL" id="ADB42107.1"/>
    </source>
</evidence>
<dbReference type="HOGENOM" id="CLU_3405541_0_0_10"/>
<dbReference type="AlphaFoldDB" id="D2QTH5"/>
<protein>
    <submittedName>
        <fullName evidence="1">Uncharacterized protein</fullName>
    </submittedName>
</protein>
<keyword evidence="2" id="KW-1185">Reference proteome</keyword>
<gene>
    <name evidence="1" type="ordered locus">Slin_6147</name>
</gene>
<proteinExistence type="predicted"/>
<dbReference type="STRING" id="504472.Slin_6147"/>
<dbReference type="KEGG" id="sli:Slin_6147"/>
<reference evidence="1 2" key="1">
    <citation type="journal article" date="2010" name="Stand. Genomic Sci.">
        <title>Complete genome sequence of Spirosoma linguale type strain (1).</title>
        <authorList>
            <person name="Lail K."/>
            <person name="Sikorski J."/>
            <person name="Saunders E."/>
            <person name="Lapidus A."/>
            <person name="Glavina Del Rio T."/>
            <person name="Copeland A."/>
            <person name="Tice H."/>
            <person name="Cheng J.-F."/>
            <person name="Lucas S."/>
            <person name="Nolan M."/>
            <person name="Bruce D."/>
            <person name="Goodwin L."/>
            <person name="Pitluck S."/>
            <person name="Ivanova N."/>
            <person name="Mavromatis K."/>
            <person name="Ovchinnikova G."/>
            <person name="Pati A."/>
            <person name="Chen A."/>
            <person name="Palaniappan K."/>
            <person name="Land M."/>
            <person name="Hauser L."/>
            <person name="Chang Y.-J."/>
            <person name="Jeffries C.D."/>
            <person name="Chain P."/>
            <person name="Brettin T."/>
            <person name="Detter J.C."/>
            <person name="Schuetze A."/>
            <person name="Rohde M."/>
            <person name="Tindall B.J."/>
            <person name="Goeker M."/>
            <person name="Bristow J."/>
            <person name="Eisen J.A."/>
            <person name="Markowitz V."/>
            <person name="Hugenholtz P."/>
            <person name="Kyrpides N.C."/>
            <person name="Klenk H.-P."/>
            <person name="Chen F."/>
        </authorList>
    </citation>
    <scope>NUCLEOTIDE SEQUENCE [LARGE SCALE GENOMIC DNA]</scope>
    <source>
        <strain evidence="2">ATCC 33905 / DSM 74 / LMG 10896 / Claus 1</strain>
    </source>
</reference>
<name>D2QTH5_SPILD</name>
<dbReference type="Proteomes" id="UP000002028">
    <property type="component" value="Chromosome"/>
</dbReference>